<gene>
    <name evidence="2" type="ORF">AADEFJLK_03584</name>
</gene>
<evidence type="ECO:0000313" key="2">
    <source>
        <dbReference type="EMBL" id="POZ50687.1"/>
    </source>
</evidence>
<name>A0A2S5CIV6_9GAMM</name>
<protein>
    <recommendedName>
        <fullName evidence="1">AntA/AntB antirepressor domain-containing protein</fullName>
    </recommendedName>
</protein>
<comment type="caution">
    <text evidence="2">The sequence shown here is derived from an EMBL/GenBank/DDBJ whole genome shotgun (WGS) entry which is preliminary data.</text>
</comment>
<reference evidence="2 3" key="1">
    <citation type="submission" date="2017-11" db="EMBL/GenBank/DDBJ databases">
        <title>Draft Genome Sequence of Methylobacter psychrotolerans Sph1T, an Obligate Methanotroph from Low-Temperature Environments.</title>
        <authorList>
            <person name="Oshkin I.Y."/>
            <person name="Miroshnikov K."/>
            <person name="Belova S.E."/>
            <person name="Korzhenkov A."/>
            <person name="Toshchakov S.V."/>
            <person name="Dedysh S.N."/>
        </authorList>
    </citation>
    <scope>NUCLEOTIDE SEQUENCE [LARGE SCALE GENOMIC DNA]</scope>
    <source>
        <strain evidence="2 3">Sph1</strain>
    </source>
</reference>
<dbReference type="InterPro" id="IPR013557">
    <property type="entry name" value="AntA/B_antirep"/>
</dbReference>
<evidence type="ECO:0000259" key="1">
    <source>
        <dbReference type="Pfam" id="PF08346"/>
    </source>
</evidence>
<dbReference type="EMBL" id="PGFZ01000009">
    <property type="protein sequence ID" value="POZ50687.1"/>
    <property type="molecule type" value="Genomic_DNA"/>
</dbReference>
<feature type="domain" description="AntA/AntB antirepressor" evidence="1">
    <location>
        <begin position="50"/>
        <end position="130"/>
    </location>
</feature>
<sequence length="271" mass="30025">MVWDKGKDMTKTDADGMVIGVDAATLTPSVADGLISVFAAEIGGTLRPAVDARELHQFLVSKQDFSSWVKRRFREYGFVEGDDYVSITKFSDGYKRDKNNRVIDDKGLIVPIEYHFKLDVAKEMVMVEKNAKAAARRYFIGCESRLLAQLLAQAGQTEPEAPPSSDAGEVFPLPEDRVPILLAVHERSLFLFCREYVPFLSDPALSVAELRLRWQCLRAYFYGLGDGMFDGVEAVAAQTPGGADEKRRAAFAFIWRWRPRGGAGFGDGVGG</sequence>
<dbReference type="Proteomes" id="UP000237423">
    <property type="component" value="Unassembled WGS sequence"/>
</dbReference>
<dbReference type="Pfam" id="PF08346">
    <property type="entry name" value="AntA"/>
    <property type="match status" value="1"/>
</dbReference>
<organism evidence="2 3">
    <name type="scientific">Methylovulum psychrotolerans</name>
    <dbReference type="NCBI Taxonomy" id="1704499"/>
    <lineage>
        <taxon>Bacteria</taxon>
        <taxon>Pseudomonadati</taxon>
        <taxon>Pseudomonadota</taxon>
        <taxon>Gammaproteobacteria</taxon>
        <taxon>Methylococcales</taxon>
        <taxon>Methylococcaceae</taxon>
        <taxon>Methylovulum</taxon>
    </lineage>
</organism>
<evidence type="ECO:0000313" key="3">
    <source>
        <dbReference type="Proteomes" id="UP000237423"/>
    </source>
</evidence>
<dbReference type="AlphaFoldDB" id="A0A2S5CIV6"/>
<accession>A0A2S5CIV6</accession>
<proteinExistence type="predicted"/>